<dbReference type="CDD" id="cd02440">
    <property type="entry name" value="AdoMet_MTases"/>
    <property type="match status" value="1"/>
</dbReference>
<dbReference type="EMBL" id="JAANGI010000001">
    <property type="protein sequence ID" value="MBT8591355.1"/>
    <property type="molecule type" value="Genomic_DNA"/>
</dbReference>
<dbReference type="SUPFAM" id="SSF53335">
    <property type="entry name" value="S-adenosyl-L-methionine-dependent methyltransferases"/>
    <property type="match status" value="1"/>
</dbReference>
<dbReference type="PANTHER" id="PTHR43542">
    <property type="entry name" value="METHYLTRANSFERASE"/>
    <property type="match status" value="1"/>
</dbReference>
<dbReference type="EMBL" id="CP030085">
    <property type="protein sequence ID" value="AWW50432.1"/>
    <property type="molecule type" value="Genomic_DNA"/>
</dbReference>
<dbReference type="EC" id="2.1.1.171" evidence="3"/>
<evidence type="ECO:0000313" key="4">
    <source>
        <dbReference type="EMBL" id="MBT8591355.1"/>
    </source>
</evidence>
<evidence type="ECO:0000256" key="2">
    <source>
        <dbReference type="ARBA" id="ARBA00022679"/>
    </source>
</evidence>
<keyword evidence="2 3" id="KW-0808">Transferase</keyword>
<dbReference type="Gene3D" id="3.40.50.150">
    <property type="entry name" value="Vaccinia Virus protein VP39"/>
    <property type="match status" value="1"/>
</dbReference>
<evidence type="ECO:0000256" key="1">
    <source>
        <dbReference type="ARBA" id="ARBA00022603"/>
    </source>
</evidence>
<dbReference type="NCBIfam" id="TIGR00095">
    <property type="entry name" value="16S rRNA (guanine(966)-N(2))-methyltransferase RsmD"/>
    <property type="match status" value="1"/>
</dbReference>
<dbReference type="AlphaFoldDB" id="A0A2Z4JVM0"/>
<dbReference type="GO" id="GO:0052913">
    <property type="term" value="F:16S rRNA (guanine(966)-N(2))-methyltransferase activity"/>
    <property type="evidence" value="ECO:0007669"/>
    <property type="project" value="UniProtKB-EC"/>
</dbReference>
<accession>A0A2Z4JVM0</accession>
<dbReference type="InterPro" id="IPR004398">
    <property type="entry name" value="RNA_MeTrfase_RsmD"/>
</dbReference>
<sequence>MSRQQTELPKKVRIIGGVWRSRLLDVIDLPDLRPTTDRIRETLFNWLGQDLARLRCLDLFAGTGVLGFEAASRGAGSVQLVEKNKKAYLGLTHNFAALQSSPVTGVVQIAQQDGLEFLKRQSAKSFDLIFIDPPFQDQALLNQALSESSRVCDPSSGGCIYVEFPSSRSLDEIKSLLPAWDCGKYLEAGQVKACLFVGRSD</sequence>
<dbReference type="GO" id="GO:0003676">
    <property type="term" value="F:nucleic acid binding"/>
    <property type="evidence" value="ECO:0007669"/>
    <property type="project" value="InterPro"/>
</dbReference>
<reference evidence="5" key="1">
    <citation type="submission" date="2018-06" db="EMBL/GenBank/DDBJ databases">
        <title>Description of a new Polynucleobacter species.</title>
        <authorList>
            <person name="Hahn M.W."/>
        </authorList>
    </citation>
    <scope>NUCLEOTIDE SEQUENCE [LARGE SCALE GENOMIC DNA]</scope>
    <source>
        <strain evidence="5">MG-25-Pas1-D2</strain>
    </source>
</reference>
<dbReference type="InterPro" id="IPR002052">
    <property type="entry name" value="DNA_methylase_N6_adenine_CS"/>
</dbReference>
<organism evidence="3 5">
    <name type="scientific">Polynucleobacter paneuropaeus</name>
    <dbReference type="NCBI Taxonomy" id="2527775"/>
    <lineage>
        <taxon>Bacteria</taxon>
        <taxon>Pseudomonadati</taxon>
        <taxon>Pseudomonadota</taxon>
        <taxon>Betaproteobacteria</taxon>
        <taxon>Burkholderiales</taxon>
        <taxon>Burkholderiaceae</taxon>
        <taxon>Polynucleobacter</taxon>
    </lineage>
</organism>
<name>A0A2Z4JVM0_9BURK</name>
<dbReference type="InterPro" id="IPR029063">
    <property type="entry name" value="SAM-dependent_MTases_sf"/>
</dbReference>
<evidence type="ECO:0000313" key="3">
    <source>
        <dbReference type="EMBL" id="AWW50432.1"/>
    </source>
</evidence>
<dbReference type="PROSITE" id="PS00092">
    <property type="entry name" value="N6_MTASE"/>
    <property type="match status" value="1"/>
</dbReference>
<dbReference type="Pfam" id="PF03602">
    <property type="entry name" value="Cons_hypoth95"/>
    <property type="match status" value="1"/>
</dbReference>
<dbReference type="Proteomes" id="UP000248592">
    <property type="component" value="Chromosome"/>
</dbReference>
<dbReference type="PANTHER" id="PTHR43542:SF1">
    <property type="entry name" value="METHYLTRANSFERASE"/>
    <property type="match status" value="1"/>
</dbReference>
<protein>
    <submittedName>
        <fullName evidence="3">16S rRNA (Guanine(966)-N(2))-methyltransferase RsmD</fullName>
        <ecNumber evidence="3">2.1.1.171</ecNumber>
    </submittedName>
</protein>
<dbReference type="GeneID" id="66832948"/>
<keyword evidence="1 3" id="KW-0489">Methyltransferase</keyword>
<reference evidence="3" key="2">
    <citation type="journal article" date="2019" name="Int. J. Syst. Evol. Microbiol.">
        <title>Polynucleobacter paneuropaeus sp. nov., characterized by six strains isolated from freshwater lakes located along a 3000 km north-south cross-section across Europe.</title>
        <authorList>
            <person name="Hoetzinger M."/>
            <person name="Schmidt J."/>
            <person name="Pitt A."/>
            <person name="Koll U."/>
            <person name="Lang E."/>
            <person name="Hahn M.W."/>
        </authorList>
    </citation>
    <scope>NUCLEOTIDE SEQUENCE</scope>
    <source>
        <strain evidence="3">MG-25-Pas1-D2</strain>
    </source>
</reference>
<dbReference type="RefSeq" id="WP_112205460.1">
    <property type="nucleotide sequence ID" value="NZ_CBCSBS010000002.1"/>
</dbReference>
<proteinExistence type="predicted"/>
<reference evidence="4" key="3">
    <citation type="journal article" date="2021" name="Genome Biol. Evol.">
        <title>Continental-Scale Gene Flow Prevents Allopatric Divergence of Pelagic Freshwater Bacteria.</title>
        <authorList>
            <person name="Hoetzinger M."/>
            <person name="Pitt A."/>
            <person name="Huemer A."/>
            <person name="Hahn M.W."/>
        </authorList>
    </citation>
    <scope>NUCLEOTIDE SEQUENCE</scope>
    <source>
        <strain evidence="4">AP-YLGG-20-G6</strain>
    </source>
</reference>
<gene>
    <name evidence="3" type="primary">rsmD</name>
    <name evidence="4" type="ORF">G6693_05375</name>
    <name evidence="3" type="ORF">Pas1_08595</name>
</gene>
<dbReference type="Proteomes" id="UP000762271">
    <property type="component" value="Unassembled WGS sequence"/>
</dbReference>
<dbReference type="PIRSF" id="PIRSF004553">
    <property type="entry name" value="CHP00095"/>
    <property type="match status" value="1"/>
</dbReference>
<evidence type="ECO:0000313" key="5">
    <source>
        <dbReference type="Proteomes" id="UP000248592"/>
    </source>
</evidence>